<comment type="caution">
    <text evidence="7">The sequence shown here is derived from an EMBL/GenBank/DDBJ whole genome shotgun (WGS) entry which is preliminary data.</text>
</comment>
<keyword evidence="8" id="KW-1185">Reference proteome</keyword>
<dbReference type="InterPro" id="IPR016031">
    <property type="entry name" value="Trp_RNA-bd_attenuator-like_dom"/>
</dbReference>
<organism evidence="7 8">
    <name type="scientific">Trichomonascus ciferrii</name>
    <dbReference type="NCBI Taxonomy" id="44093"/>
    <lineage>
        <taxon>Eukaryota</taxon>
        <taxon>Fungi</taxon>
        <taxon>Dikarya</taxon>
        <taxon>Ascomycota</taxon>
        <taxon>Saccharomycotina</taxon>
        <taxon>Dipodascomycetes</taxon>
        <taxon>Dipodascales</taxon>
        <taxon>Trichomonascaceae</taxon>
        <taxon>Trichomonascus</taxon>
        <taxon>Trichomonascus ciferrii complex</taxon>
    </lineage>
</organism>
<protein>
    <recommendedName>
        <fullName evidence="3 6">Altered inheritance of mitochondria protein 24, mitochondrial</fullName>
    </recommendedName>
</protein>
<evidence type="ECO:0000256" key="2">
    <source>
        <dbReference type="ARBA" id="ARBA00009322"/>
    </source>
</evidence>
<dbReference type="GO" id="GO:0007007">
    <property type="term" value="P:inner mitochondrial membrane organization"/>
    <property type="evidence" value="ECO:0007669"/>
    <property type="project" value="TreeGrafter"/>
</dbReference>
<dbReference type="Pfam" id="PF01987">
    <property type="entry name" value="AIM24"/>
    <property type="match status" value="1"/>
</dbReference>
<keyword evidence="5 6" id="KW-0496">Mitochondrion</keyword>
<dbReference type="EMBL" id="SWFS01000218">
    <property type="protein sequence ID" value="KAA8913820.1"/>
    <property type="molecule type" value="Genomic_DNA"/>
</dbReference>
<evidence type="ECO:0000256" key="3">
    <source>
        <dbReference type="ARBA" id="ARBA00013287"/>
    </source>
</evidence>
<sequence length="372" mass="40792">MTAMKGGGGRRLMHVMQSPTTSIPTSLNVSRLVKSVPQLSALTREEYASTTTSFEVLGGSLLRVGLAPSTALYTKRSSLVGTFGHAVVSTLYLNKVLSRLMALQRPFGFQKIMSASPVCTLVSSMDPLAVLTLDGTIDWVVARSNALHTFSGEQLIVEARRRGVLRKNRPQFSHTFLSGRGTVALSGKGQLYKVSLEPGESFLALKDNLVAYSVDSNNRNIESPRYHHIPYTLEQQQPQQNESASVVSKDLSLLERLKALYQGFATTVRRFVHSESGKFVRIAGPTTLLLQSTVPSYVPDLPGLNLNANPLEGEIQRTARSIVEEENYEEEKKVMAGMPGRPEDHLKIATVSAGKVSLQSTKDFDQFVNQPK</sequence>
<dbReference type="SUPFAM" id="SSF51219">
    <property type="entry name" value="TRAP-like"/>
    <property type="match status" value="1"/>
</dbReference>
<dbReference type="OrthoDB" id="5295771at2759"/>
<evidence type="ECO:0000256" key="6">
    <source>
        <dbReference type="RuleBase" id="RU363045"/>
    </source>
</evidence>
<dbReference type="AlphaFoldDB" id="A0A642VAZ9"/>
<dbReference type="Gene3D" id="3.60.160.10">
    <property type="entry name" value="Mitochondrial biogenesis AIM24"/>
    <property type="match status" value="1"/>
</dbReference>
<keyword evidence="4" id="KW-0809">Transit peptide</keyword>
<reference evidence="7" key="1">
    <citation type="journal article" date="2019" name="G3 (Bethesda)">
        <title>Genome Assemblies of Two Rare Opportunistic Yeast Pathogens: Diutina rugosa (syn. Candida rugosa) and Trichomonascus ciferrii (syn. Candida ciferrii).</title>
        <authorList>
            <person name="Mixao V."/>
            <person name="Saus E."/>
            <person name="Hansen A.P."/>
            <person name="Lass-Florl C."/>
            <person name="Gabaldon T."/>
        </authorList>
    </citation>
    <scope>NUCLEOTIDE SEQUENCE</scope>
    <source>
        <strain evidence="7">CBS 4856</strain>
    </source>
</reference>
<dbReference type="VEuPathDB" id="FungiDB:TRICI_003102"/>
<evidence type="ECO:0000313" key="7">
    <source>
        <dbReference type="EMBL" id="KAA8913820.1"/>
    </source>
</evidence>
<accession>A0A642VAZ9</accession>
<dbReference type="InterPro" id="IPR002838">
    <property type="entry name" value="AIM24"/>
</dbReference>
<evidence type="ECO:0000256" key="1">
    <source>
        <dbReference type="ARBA" id="ARBA00004173"/>
    </source>
</evidence>
<dbReference type="PANTHER" id="PTHR36959:SF2">
    <property type="entry name" value="ALTERED INHERITANCE OF MITOCHONDRIA PROTEIN 24, MITOCHONDRIAL"/>
    <property type="match status" value="1"/>
</dbReference>
<dbReference type="InterPro" id="IPR036983">
    <property type="entry name" value="AIM24_sf"/>
</dbReference>
<dbReference type="Proteomes" id="UP000761534">
    <property type="component" value="Unassembled WGS sequence"/>
</dbReference>
<gene>
    <name evidence="7" type="ORF">TRICI_003102</name>
</gene>
<evidence type="ECO:0000256" key="4">
    <source>
        <dbReference type="ARBA" id="ARBA00022946"/>
    </source>
</evidence>
<evidence type="ECO:0000313" key="8">
    <source>
        <dbReference type="Proteomes" id="UP000761534"/>
    </source>
</evidence>
<dbReference type="GO" id="GO:0005743">
    <property type="term" value="C:mitochondrial inner membrane"/>
    <property type="evidence" value="ECO:0007669"/>
    <property type="project" value="TreeGrafter"/>
</dbReference>
<proteinExistence type="inferred from homology"/>
<comment type="subcellular location">
    <subcellularLocation>
        <location evidence="1 6">Mitochondrion</location>
    </subcellularLocation>
</comment>
<evidence type="ECO:0000256" key="5">
    <source>
        <dbReference type="ARBA" id="ARBA00023128"/>
    </source>
</evidence>
<name>A0A642VAZ9_9ASCO</name>
<dbReference type="PANTHER" id="PTHR36959">
    <property type="entry name" value="ALTERED INHERITANCE OF MITOCHONDRIA PROTEIN 24, MITOCHONDRIAL"/>
    <property type="match status" value="1"/>
</dbReference>
<comment type="similarity">
    <text evidence="2 6">Belongs to the AIM24 family.</text>
</comment>